<proteinExistence type="predicted"/>
<evidence type="ECO:0000313" key="1">
    <source>
        <dbReference type="EMBL" id="OQP46224.1"/>
    </source>
</evidence>
<keyword evidence="2" id="KW-1185">Reference proteome</keyword>
<accession>A0A1V9EJW4</accession>
<dbReference type="EMBL" id="LVXG01000024">
    <property type="protein sequence ID" value="OQP46224.1"/>
    <property type="molecule type" value="Genomic_DNA"/>
</dbReference>
<evidence type="ECO:0000313" key="2">
    <source>
        <dbReference type="Proteomes" id="UP000192610"/>
    </source>
</evidence>
<dbReference type="Pfam" id="PF14903">
    <property type="entry name" value="WG_beta_rep"/>
    <property type="match status" value="4"/>
</dbReference>
<dbReference type="PANTHER" id="PTHR37841:SF1">
    <property type="entry name" value="DUF3298 DOMAIN-CONTAINING PROTEIN"/>
    <property type="match status" value="1"/>
</dbReference>
<organism evidence="1 2">
    <name type="scientific">Niastella yeongjuensis</name>
    <dbReference type="NCBI Taxonomy" id="354355"/>
    <lineage>
        <taxon>Bacteria</taxon>
        <taxon>Pseudomonadati</taxon>
        <taxon>Bacteroidota</taxon>
        <taxon>Chitinophagia</taxon>
        <taxon>Chitinophagales</taxon>
        <taxon>Chitinophagaceae</taxon>
        <taxon>Niastella</taxon>
    </lineage>
</organism>
<dbReference type="Proteomes" id="UP000192610">
    <property type="component" value="Unassembled WGS sequence"/>
</dbReference>
<protein>
    <recommendedName>
        <fullName evidence="3">WG repeat-containing protein</fullName>
    </recommendedName>
</protein>
<dbReference type="RefSeq" id="WP_081201853.1">
    <property type="nucleotide sequence ID" value="NZ_FOCZ01000020.1"/>
</dbReference>
<reference evidence="2" key="1">
    <citation type="submission" date="2016-04" db="EMBL/GenBank/DDBJ databases">
        <authorList>
            <person name="Chen L."/>
            <person name="Zhuang W."/>
            <person name="Wang G."/>
        </authorList>
    </citation>
    <scope>NUCLEOTIDE SEQUENCE [LARGE SCALE GENOMIC DNA]</scope>
    <source>
        <strain evidence="2">17621</strain>
    </source>
</reference>
<dbReference type="PANTHER" id="PTHR37841">
    <property type="entry name" value="GLR2918 PROTEIN"/>
    <property type="match status" value="1"/>
</dbReference>
<dbReference type="OrthoDB" id="2485468at2"/>
<dbReference type="STRING" id="354355.SAMN05660816_06388"/>
<comment type="caution">
    <text evidence="1">The sequence shown here is derived from an EMBL/GenBank/DDBJ whole genome shotgun (WGS) entry which is preliminary data.</text>
</comment>
<gene>
    <name evidence="1" type="ORF">A4H97_31165</name>
</gene>
<name>A0A1V9EJW4_9BACT</name>
<dbReference type="InterPro" id="IPR032774">
    <property type="entry name" value="WG_beta_rep"/>
</dbReference>
<evidence type="ECO:0008006" key="3">
    <source>
        <dbReference type="Google" id="ProtNLM"/>
    </source>
</evidence>
<dbReference type="AlphaFoldDB" id="A0A1V9EJW4"/>
<sequence length="381" mass="43381">MKAFARVSPDGKKWGMIDLQGNNVLEPVFEDIHSWSEGFVKLEKISPGRYGKEKGYKAMLNGQFGFMNMDGDLITDFSFGAADNFHNGFAAVSKNKKWGFINTNGELAIPYRFSQVKIFHKNTCMVKENSKWGIINTQGDWVLKNQYHNLSHFTHGLAFVEAHKKRLLIDMTGNIISTLPHKYTYMEIMSEKLIAFGWADYHTQTTSFGLMDLQGKIKSAIQFYKSDAAYTYDEAFINGQLIVENEDGERGIINDEGILIVPMGEYKGPHSPIPFSTYNPADELINFSEGLAIAKKDNLWGVIDENHNTVVDYKFQTRPVRITDGQGLYFSQDYPQYAYGLINIEEVKDGVVYAGYMDKQGNIAIELKFRKAERFFGKNKF</sequence>